<feature type="compositionally biased region" description="Basic and acidic residues" evidence="1">
    <location>
        <begin position="128"/>
        <end position="137"/>
    </location>
</feature>
<feature type="compositionally biased region" description="Pro residues" evidence="1">
    <location>
        <begin position="87"/>
        <end position="103"/>
    </location>
</feature>
<feature type="compositionally biased region" description="Low complexity" evidence="1">
    <location>
        <begin position="14"/>
        <end position="23"/>
    </location>
</feature>
<dbReference type="Proteomes" id="UP000199288">
    <property type="component" value="Unassembled WGS sequence"/>
</dbReference>
<feature type="region of interest" description="Disordered" evidence="1">
    <location>
        <begin position="1"/>
        <end position="23"/>
    </location>
</feature>
<dbReference type="SUPFAM" id="SSF55486">
    <property type="entry name" value="Metalloproteases ('zincins'), catalytic domain"/>
    <property type="match status" value="1"/>
</dbReference>
<dbReference type="InterPro" id="IPR022603">
    <property type="entry name" value="DUF3152"/>
</dbReference>
<feature type="transmembrane region" description="Helical" evidence="2">
    <location>
        <begin position="26"/>
        <end position="46"/>
    </location>
</feature>
<dbReference type="EMBL" id="FNQV01000004">
    <property type="protein sequence ID" value="SEA07314.1"/>
    <property type="molecule type" value="Genomic_DNA"/>
</dbReference>
<evidence type="ECO:0000256" key="2">
    <source>
        <dbReference type="SAM" id="Phobius"/>
    </source>
</evidence>
<evidence type="ECO:0000259" key="3">
    <source>
        <dbReference type="Pfam" id="PF11350"/>
    </source>
</evidence>
<dbReference type="Pfam" id="PF11350">
    <property type="entry name" value="DUF3152"/>
    <property type="match status" value="1"/>
</dbReference>
<keyword evidence="2" id="KW-1133">Transmembrane helix</keyword>
<accession>A0A1H3Y8P7</accession>
<gene>
    <name evidence="4" type="ORF">SAMN02910418_00876</name>
</gene>
<keyword evidence="2" id="KW-0472">Membrane</keyword>
<name>A0A1H3Y8P7_9ACTO</name>
<protein>
    <recommendedName>
        <fullName evidence="3">DUF3152 domain-containing protein</fullName>
    </recommendedName>
</protein>
<reference evidence="5" key="1">
    <citation type="submission" date="2016-10" db="EMBL/GenBank/DDBJ databases">
        <authorList>
            <person name="Varghese N."/>
            <person name="Submissions S."/>
        </authorList>
    </citation>
    <scope>NUCLEOTIDE SEQUENCE [LARGE SCALE GENOMIC DNA]</scope>
    <source>
        <strain evidence="5">KPR-1</strain>
    </source>
</reference>
<evidence type="ECO:0000256" key="1">
    <source>
        <dbReference type="SAM" id="MobiDB-lite"/>
    </source>
</evidence>
<organism evidence="4 5">
    <name type="scientific">Bowdeniella nasicola</name>
    <dbReference type="NCBI Taxonomy" id="208480"/>
    <lineage>
        <taxon>Bacteria</taxon>
        <taxon>Bacillati</taxon>
        <taxon>Actinomycetota</taxon>
        <taxon>Actinomycetes</taxon>
        <taxon>Actinomycetales</taxon>
        <taxon>Actinomycetaceae</taxon>
        <taxon>Bowdeniella</taxon>
    </lineage>
</organism>
<feature type="domain" description="DUF3152" evidence="3">
    <location>
        <begin position="114"/>
        <end position="276"/>
    </location>
</feature>
<feature type="region of interest" description="Disordered" evidence="1">
    <location>
        <begin position="60"/>
        <end position="141"/>
    </location>
</feature>
<evidence type="ECO:0000313" key="4">
    <source>
        <dbReference type="EMBL" id="SEA07314.1"/>
    </source>
</evidence>
<sequence length="287" mass="30095">MPTAPDPSRRRRPPGASRAPSPARAAVARAIILVCFVAGLTGIILLPTYDVGPARTATTPTATPLPAPQVANGLAKATPPATTEPATPSPTPTPSPSPTPSPTPTADEGGMLSGEIPQLASGTLQPVSKDKPGREKGQPMPYRIEVEEGLPVDPDVFAERVHGILNDPRSWPRTFTQVASGGQIRVVLASPDTVDKLCAPLPTHGRVSCQRGDAAVINVVRWSEGAEAFTEAGGTLSEYRNYLINHEVGHLLSQLHEKCAGPGEVAHVMQQQTLKTAPCTPNGWPNP</sequence>
<evidence type="ECO:0000313" key="5">
    <source>
        <dbReference type="Proteomes" id="UP000199288"/>
    </source>
</evidence>
<keyword evidence="5" id="KW-1185">Reference proteome</keyword>
<dbReference type="AlphaFoldDB" id="A0A1H3Y8P7"/>
<keyword evidence="2" id="KW-0812">Transmembrane</keyword>
<proteinExistence type="predicted"/>
<dbReference type="RefSeq" id="WP_092562651.1">
    <property type="nucleotide sequence ID" value="NZ_FNQV01000004.1"/>
</dbReference>
<feature type="compositionally biased region" description="Low complexity" evidence="1">
    <location>
        <begin position="60"/>
        <end position="86"/>
    </location>
</feature>